<dbReference type="Proteomes" id="UP001314205">
    <property type="component" value="Unassembled WGS sequence"/>
</dbReference>
<gene>
    <name evidence="4" type="ORF">PARMNEM_LOCUS20949</name>
</gene>
<evidence type="ECO:0000313" key="4">
    <source>
        <dbReference type="EMBL" id="CAK1602444.1"/>
    </source>
</evidence>
<protein>
    <recommendedName>
        <fullName evidence="3">EDR1/CTR1/ARMC3-like peptidase-like domain-containing protein</fullName>
    </recommendedName>
</protein>
<reference evidence="4 5" key="1">
    <citation type="submission" date="2023-11" db="EMBL/GenBank/DDBJ databases">
        <authorList>
            <person name="Hedman E."/>
            <person name="Englund M."/>
            <person name="Stromberg M."/>
            <person name="Nyberg Akerstrom W."/>
            <person name="Nylinder S."/>
            <person name="Jareborg N."/>
            <person name="Kallberg Y."/>
            <person name="Kronander E."/>
        </authorList>
    </citation>
    <scope>NUCLEOTIDE SEQUENCE [LARGE SCALE GENOMIC DNA]</scope>
</reference>
<dbReference type="InterPro" id="IPR016024">
    <property type="entry name" value="ARM-type_fold"/>
</dbReference>
<accession>A0AAV1M5N4</accession>
<feature type="compositionally biased region" description="Basic and acidic residues" evidence="2">
    <location>
        <begin position="1"/>
        <end position="20"/>
    </location>
</feature>
<dbReference type="AlphaFoldDB" id="A0AAV1M5N4"/>
<evidence type="ECO:0000256" key="1">
    <source>
        <dbReference type="ARBA" id="ARBA00022737"/>
    </source>
</evidence>
<evidence type="ECO:0000313" key="5">
    <source>
        <dbReference type="Proteomes" id="UP001314205"/>
    </source>
</evidence>
<dbReference type="InterPro" id="IPR052441">
    <property type="entry name" value="Armadillo-Ser/Thr_Kinase"/>
</dbReference>
<dbReference type="EMBL" id="CAVLGL010000137">
    <property type="protein sequence ID" value="CAK1602444.1"/>
    <property type="molecule type" value="Genomic_DNA"/>
</dbReference>
<dbReference type="Pfam" id="PF14381">
    <property type="entry name" value="EDR1_CTR1_ARMC3_pept"/>
    <property type="match status" value="1"/>
</dbReference>
<dbReference type="PANTHER" id="PTHR46618">
    <property type="entry name" value="ARMADILLO REPEAT-CONTAINING PROTEIN 3"/>
    <property type="match status" value="1"/>
</dbReference>
<keyword evidence="5" id="KW-1185">Reference proteome</keyword>
<feature type="region of interest" description="Disordered" evidence="2">
    <location>
        <begin position="1"/>
        <end position="21"/>
    </location>
</feature>
<proteinExistence type="predicted"/>
<dbReference type="SUPFAM" id="SSF48371">
    <property type="entry name" value="ARM repeat"/>
    <property type="match status" value="2"/>
</dbReference>
<dbReference type="Gene3D" id="1.25.10.10">
    <property type="entry name" value="Leucine-rich Repeat Variant"/>
    <property type="match status" value="2"/>
</dbReference>
<keyword evidence="1" id="KW-0677">Repeat</keyword>
<evidence type="ECO:0000259" key="3">
    <source>
        <dbReference type="Pfam" id="PF14381"/>
    </source>
</evidence>
<dbReference type="InterPro" id="IPR011989">
    <property type="entry name" value="ARM-like"/>
</dbReference>
<organism evidence="4 5">
    <name type="scientific">Parnassius mnemosyne</name>
    <name type="common">clouded apollo</name>
    <dbReference type="NCBI Taxonomy" id="213953"/>
    <lineage>
        <taxon>Eukaryota</taxon>
        <taxon>Metazoa</taxon>
        <taxon>Ecdysozoa</taxon>
        <taxon>Arthropoda</taxon>
        <taxon>Hexapoda</taxon>
        <taxon>Insecta</taxon>
        <taxon>Pterygota</taxon>
        <taxon>Neoptera</taxon>
        <taxon>Endopterygota</taxon>
        <taxon>Lepidoptera</taxon>
        <taxon>Glossata</taxon>
        <taxon>Ditrysia</taxon>
        <taxon>Papilionoidea</taxon>
        <taxon>Papilionidae</taxon>
        <taxon>Parnassiinae</taxon>
        <taxon>Parnassini</taxon>
        <taxon>Parnassius</taxon>
        <taxon>Driopa</taxon>
    </lineage>
</organism>
<dbReference type="PANTHER" id="PTHR46618:SF1">
    <property type="entry name" value="ARMADILLO REPEAT-CONTAINING PROTEIN 3"/>
    <property type="match status" value="1"/>
</dbReference>
<feature type="domain" description="EDR1/CTR1/ARMC3-like peptidase-like" evidence="3">
    <location>
        <begin position="705"/>
        <end position="826"/>
    </location>
</feature>
<evidence type="ECO:0000256" key="2">
    <source>
        <dbReference type="SAM" id="MobiDB-lite"/>
    </source>
</evidence>
<sequence>MAKPLQKDRENRSADKKDLTFHPYNITPETARTAVLLLESPEPEILCQTLRAITKFSAQDFQNRQLLFDLEAIRYILPHIEHNELNIRRFALKALAQLCQLPRGPEQVLLNSQNLRKIANMLVKIEDVFVLEFASLVLSELTKEPLGCEQLVSANILNTLFSRMKNSTDPDVQNNCLQTLSNLLADPVSASEVTRSHQFNWSSLLALMQSKYLAIQHAAIKTVDQLICRYKDNVVQKSFRASTGVLDLCDILESYEFRDVHTEVLGVLRNYAETEENAAHLYQSGCILRLLAYLDMALPAMKPHCLAVLTKMSFTANGRDALYQTETDLVFCHQLLSTNVDLLADAAMGVANMTKLLPSAVRMSDTNIIEALCGVLSDETTAWFYIRINALRALAELCRIIPKAAYRLVEHSTFGSLRNINKKYKDTPIEAQRLAVQCYINLQNYHTSMQAMLNMEFVNELLGILQRIDIRLKIMSCTALSGLMAEEVSKELFTSGKGEEVVSNNLRIEHVGLRTALCTLITVSVTDEGADVYLDLGTVHYMVENKQARYALGAWETALEAIFNQHPSAKLAYTGRLDINDVTNDGFYVMKRLKSPFPTLRALAETPAPHQDPVFVCNFQIPNTGNSLELDVRASKVPRMVSKSTSFSNREVIQDDPYLRSYLLRLRVWFGDPAKSLHYFEIENAHYEVRYRDKCDEVSTSLKQKAILLAEFVSEAMSGLTQERDCSLPSVDLHLADLMMELSSNLVGLGFVKCGGSLERALLYKVLADRSGLPCALHRATSGHAWCEVAVPELDPEDSETTEEKYPAGLLRANYVVDLTERPGRLLPRGCFETKRICGPTCDARYTARAPPEVCKCQH</sequence>
<comment type="caution">
    <text evidence="4">The sequence shown here is derived from an EMBL/GenBank/DDBJ whole genome shotgun (WGS) entry which is preliminary data.</text>
</comment>
<dbReference type="InterPro" id="IPR055164">
    <property type="entry name" value="EDR1/CTR1/ARMC3-like_pept-like"/>
</dbReference>
<name>A0AAV1M5N4_9NEOP</name>